<feature type="compositionally biased region" description="Basic and acidic residues" evidence="1">
    <location>
        <begin position="83"/>
        <end position="92"/>
    </location>
</feature>
<dbReference type="SUPFAM" id="SSF46565">
    <property type="entry name" value="Chaperone J-domain"/>
    <property type="match status" value="1"/>
</dbReference>
<dbReference type="STRING" id="205917.A0A4Y9ZEU7"/>
<sequence length="331" mass="36521">MDDREDPSVLFFGKEDVDLYAVLKLDSSAKPEDIKKAYRKLALVYHPDKHATSDDAAKADASHKFQQISFAFTILGDEKRRERYDKTGKTDEGLDMGEDEGSDEEVEDLKQAYANTDGSIDEIMNHIPHSTHNDEARFIVLISKLVRDGELPSLPTWESSIKDEKAKLVRKKQADKEAKEAEALARELGVWDEFYGSGKAGPRKGKGKGKGKAKKDEEEDEGDVSALQALILKKQKKAGGFLDGLAAKYAEPKPRGKGKRKSKDEEEEEEVEEPPKKRKRGAAPAAEPPEIDDAEFTKLQKKLFGDKTKPSSSGSGSSKGAKGGKGKRART</sequence>
<dbReference type="EMBL" id="SEOQ01000007">
    <property type="protein sequence ID" value="TFY72690.1"/>
    <property type="molecule type" value="Genomic_DNA"/>
</dbReference>
<accession>A0A4Y9ZEU7</accession>
<dbReference type="SMART" id="SM00271">
    <property type="entry name" value="DnaJ"/>
    <property type="match status" value="1"/>
</dbReference>
<dbReference type="InterPro" id="IPR036869">
    <property type="entry name" value="J_dom_sf"/>
</dbReference>
<feature type="region of interest" description="Disordered" evidence="1">
    <location>
        <begin position="83"/>
        <end position="103"/>
    </location>
</feature>
<evidence type="ECO:0000256" key="1">
    <source>
        <dbReference type="SAM" id="MobiDB-lite"/>
    </source>
</evidence>
<protein>
    <recommendedName>
        <fullName evidence="2">J domain-containing protein</fullName>
    </recommendedName>
</protein>
<dbReference type="Gene3D" id="1.10.287.110">
    <property type="entry name" value="DnaJ domain"/>
    <property type="match status" value="1"/>
</dbReference>
<dbReference type="GO" id="GO:0005737">
    <property type="term" value="C:cytoplasm"/>
    <property type="evidence" value="ECO:0007669"/>
    <property type="project" value="TreeGrafter"/>
</dbReference>
<feature type="compositionally biased region" description="Acidic residues" evidence="1">
    <location>
        <begin position="93"/>
        <end position="103"/>
    </location>
</feature>
<feature type="compositionally biased region" description="Basic and acidic residues" evidence="1">
    <location>
        <begin position="295"/>
        <end position="309"/>
    </location>
</feature>
<dbReference type="InterPro" id="IPR052594">
    <property type="entry name" value="J_domain-containing_protein"/>
</dbReference>
<dbReference type="InterPro" id="IPR056453">
    <property type="entry name" value="HTH_DNAJC9"/>
</dbReference>
<dbReference type="PANTHER" id="PTHR44144:SF1">
    <property type="entry name" value="DNAJ HOMOLOG SUBFAMILY C MEMBER 9"/>
    <property type="match status" value="1"/>
</dbReference>
<dbReference type="GO" id="GO:0031072">
    <property type="term" value="F:heat shock protein binding"/>
    <property type="evidence" value="ECO:0007669"/>
    <property type="project" value="TreeGrafter"/>
</dbReference>
<dbReference type="Proteomes" id="UP000298327">
    <property type="component" value="Unassembled WGS sequence"/>
</dbReference>
<feature type="compositionally biased region" description="Basic residues" evidence="1">
    <location>
        <begin position="322"/>
        <end position="331"/>
    </location>
</feature>
<evidence type="ECO:0000313" key="3">
    <source>
        <dbReference type="EMBL" id="TFY72690.1"/>
    </source>
</evidence>
<reference evidence="3 4" key="1">
    <citation type="submission" date="2019-02" db="EMBL/GenBank/DDBJ databases">
        <title>Genome sequencing of the rare red list fungi Dentipellis fragilis.</title>
        <authorList>
            <person name="Buettner E."/>
            <person name="Kellner H."/>
        </authorList>
    </citation>
    <scope>NUCLEOTIDE SEQUENCE [LARGE SCALE GENOMIC DNA]</scope>
    <source>
        <strain evidence="3 4">DSM 105465</strain>
    </source>
</reference>
<feature type="domain" description="J" evidence="2">
    <location>
        <begin position="18"/>
        <end position="88"/>
    </location>
</feature>
<dbReference type="CDD" id="cd06257">
    <property type="entry name" value="DnaJ"/>
    <property type="match status" value="1"/>
</dbReference>
<dbReference type="AlphaFoldDB" id="A0A4Y9ZEU7"/>
<evidence type="ECO:0000259" key="2">
    <source>
        <dbReference type="PROSITE" id="PS50076"/>
    </source>
</evidence>
<comment type="caution">
    <text evidence="3">The sequence shown here is derived from an EMBL/GenBank/DDBJ whole genome shotgun (WGS) entry which is preliminary data.</text>
</comment>
<dbReference type="PANTHER" id="PTHR44144">
    <property type="entry name" value="DNAJ HOMOLOG SUBFAMILY C MEMBER 9"/>
    <property type="match status" value="1"/>
</dbReference>
<proteinExistence type="predicted"/>
<dbReference type="PRINTS" id="PR00625">
    <property type="entry name" value="JDOMAIN"/>
</dbReference>
<dbReference type="GO" id="GO:0005634">
    <property type="term" value="C:nucleus"/>
    <property type="evidence" value="ECO:0007669"/>
    <property type="project" value="TreeGrafter"/>
</dbReference>
<feature type="compositionally biased region" description="Low complexity" evidence="1">
    <location>
        <begin position="310"/>
        <end position="320"/>
    </location>
</feature>
<feature type="compositionally biased region" description="Basic residues" evidence="1">
    <location>
        <begin position="201"/>
        <end position="213"/>
    </location>
</feature>
<feature type="region of interest" description="Disordered" evidence="1">
    <location>
        <begin position="244"/>
        <end position="331"/>
    </location>
</feature>
<gene>
    <name evidence="3" type="ORF">EVG20_g298</name>
</gene>
<dbReference type="Pfam" id="PF23302">
    <property type="entry name" value="HTH_DNAJC9"/>
    <property type="match status" value="1"/>
</dbReference>
<feature type="region of interest" description="Disordered" evidence="1">
    <location>
        <begin position="194"/>
        <end position="224"/>
    </location>
</feature>
<dbReference type="OrthoDB" id="110024at2759"/>
<dbReference type="PROSITE" id="PS50076">
    <property type="entry name" value="DNAJ_2"/>
    <property type="match status" value="1"/>
</dbReference>
<dbReference type="Pfam" id="PF00226">
    <property type="entry name" value="DnaJ"/>
    <property type="match status" value="1"/>
</dbReference>
<name>A0A4Y9ZEU7_9AGAM</name>
<evidence type="ECO:0000313" key="4">
    <source>
        <dbReference type="Proteomes" id="UP000298327"/>
    </source>
</evidence>
<keyword evidence="4" id="KW-1185">Reference proteome</keyword>
<dbReference type="InterPro" id="IPR001623">
    <property type="entry name" value="DnaJ_domain"/>
</dbReference>
<organism evidence="3 4">
    <name type="scientific">Dentipellis fragilis</name>
    <dbReference type="NCBI Taxonomy" id="205917"/>
    <lineage>
        <taxon>Eukaryota</taxon>
        <taxon>Fungi</taxon>
        <taxon>Dikarya</taxon>
        <taxon>Basidiomycota</taxon>
        <taxon>Agaricomycotina</taxon>
        <taxon>Agaricomycetes</taxon>
        <taxon>Russulales</taxon>
        <taxon>Hericiaceae</taxon>
        <taxon>Dentipellis</taxon>
    </lineage>
</organism>